<proteinExistence type="predicted"/>
<dbReference type="STRING" id="1423807.FD16_GL002229"/>
<dbReference type="eggNOG" id="COG4485">
    <property type="taxonomic scope" value="Bacteria"/>
</dbReference>
<feature type="transmembrane region" description="Helical" evidence="1">
    <location>
        <begin position="264"/>
        <end position="285"/>
    </location>
</feature>
<comment type="caution">
    <text evidence="2">The sequence shown here is derived from an EMBL/GenBank/DDBJ whole genome shotgun (WGS) entry which is preliminary data.</text>
</comment>
<feature type="transmembrane region" description="Helical" evidence="1">
    <location>
        <begin position="176"/>
        <end position="199"/>
    </location>
</feature>
<feature type="transmembrane region" description="Helical" evidence="1">
    <location>
        <begin position="377"/>
        <end position="394"/>
    </location>
</feature>
<sequence length="880" mass="98380">MLRGLILHHHIWAQWDWNLGLGQDTIQTFSYYVMGDIFTYPSILFHESQMAAYYSIMIVVRLFLAGLSFIFAAKHLIRTNKQWTILVASFVYMYSGYASYVTFAHPFFLNPLIIMPLLIYGLHRAMISDKYGMLSIMTAWALFNNFYLGAIMGLGVAIYWVIFVSVDRNLFKLTKIIKVIISVAAGALTSAVLFLPSFYQLTVSTRSSSKLANGMTWYPLSYYFTLPGLSLSDYARPYWVTGGFLAIGLIGITWSIRRFKKYKIINITLLTGFIILLSPILAALMNGGSSPSNRWTFLLMMPIAFTVIFMLNHLRELTSHDFIWWTVVGIIVTFSLFAGNKFKFTYDLGSVMVIYFATLLIFAIVNSNQNLRFKTSILATSLILVTGLNAVIMMRDRHTNQMSSTTSTLISSQTAHQLTNTQKAYKQISKNDTHRTLVDGQLRTYTGKSPADNLPILAETKNINSYWSLQNSSLNELNSSLENNTSNPNDTTNTADFRSLMLRYLGVSRLFLNDDESVPNGYEATGRQINSQTEYVANSTVPLIYKAAGTLNTAQFNSLSTSQKETALLSNLVTNKKSSNPDTSLLSKVVQIKTNLLPTNADKLTKTQHISVSTPTTKLTPTTITWPTNKSIKGYELHAQLTNIRYSAGSFSERHKKALDYYIENHNEEIMMAGQETDLRYNPTLYNFSWLRKNVMSYAATTGEFDIGLNYDGVSNTFNQTGINDLSFYTPRSSTTLNLGTITSTDEDNNSISLSLPTSGKTSFDITLWAVPTGKSVDKTIAKDKAAKDITMTKNGVTAKYTSSKSDILATTIPYSKGWHLAGSKSALPKVNKGFIGIPVHKGKNNIKLIYRTPLLTMGVFASIFGIIIIGLILIVERFL</sequence>
<feature type="transmembrane region" description="Helical" evidence="1">
    <location>
        <begin position="139"/>
        <end position="164"/>
    </location>
</feature>
<gene>
    <name evidence="2" type="ORF">FD16_GL002229</name>
</gene>
<dbReference type="PANTHER" id="PTHR38454:SF1">
    <property type="entry name" value="INTEGRAL MEMBRANE PROTEIN"/>
    <property type="match status" value="1"/>
</dbReference>
<accession>A0A0R1W3Q9</accession>
<keyword evidence="1" id="KW-0812">Transmembrane</keyword>
<protein>
    <submittedName>
        <fullName evidence="2">Glycosyltransferase</fullName>
    </submittedName>
</protein>
<evidence type="ECO:0000256" key="1">
    <source>
        <dbReference type="SAM" id="Phobius"/>
    </source>
</evidence>
<dbReference type="EMBL" id="AZGF01000007">
    <property type="protein sequence ID" value="KRM12480.1"/>
    <property type="molecule type" value="Genomic_DNA"/>
</dbReference>
<feature type="transmembrane region" description="Helical" evidence="1">
    <location>
        <begin position="297"/>
        <end position="315"/>
    </location>
</feature>
<feature type="transmembrane region" description="Helical" evidence="1">
    <location>
        <begin position="83"/>
        <end position="101"/>
    </location>
</feature>
<dbReference type="PATRIC" id="fig|1423807.3.peg.2295"/>
<dbReference type="PANTHER" id="PTHR38454">
    <property type="entry name" value="INTEGRAL MEMBRANE PROTEIN-RELATED"/>
    <property type="match status" value="1"/>
</dbReference>
<dbReference type="InterPro" id="IPR018580">
    <property type="entry name" value="Uncharacterised_YfhO"/>
</dbReference>
<dbReference type="Proteomes" id="UP000051820">
    <property type="component" value="Unassembled WGS sequence"/>
</dbReference>
<keyword evidence="3" id="KW-1185">Reference proteome</keyword>
<dbReference type="GO" id="GO:0016740">
    <property type="term" value="F:transferase activity"/>
    <property type="evidence" value="ECO:0007669"/>
    <property type="project" value="UniProtKB-KW"/>
</dbReference>
<reference evidence="2 3" key="1">
    <citation type="journal article" date="2015" name="Genome Announc.">
        <title>Expanding the biotechnology potential of lactobacilli through comparative genomics of 213 strains and associated genera.</title>
        <authorList>
            <person name="Sun Z."/>
            <person name="Harris H.M."/>
            <person name="McCann A."/>
            <person name="Guo C."/>
            <person name="Argimon S."/>
            <person name="Zhang W."/>
            <person name="Yang X."/>
            <person name="Jeffery I.B."/>
            <person name="Cooney J.C."/>
            <person name="Kagawa T.F."/>
            <person name="Liu W."/>
            <person name="Song Y."/>
            <person name="Salvetti E."/>
            <person name="Wrobel A."/>
            <person name="Rasinkangas P."/>
            <person name="Parkhill J."/>
            <person name="Rea M.C."/>
            <person name="O'Sullivan O."/>
            <person name="Ritari J."/>
            <person name="Douillard F.P."/>
            <person name="Paul Ross R."/>
            <person name="Yang R."/>
            <person name="Briner A.E."/>
            <person name="Felis G.E."/>
            <person name="de Vos W.M."/>
            <person name="Barrangou R."/>
            <person name="Klaenhammer T.R."/>
            <person name="Caufield P.W."/>
            <person name="Cui Y."/>
            <person name="Zhang H."/>
            <person name="O'Toole P.W."/>
        </authorList>
    </citation>
    <scope>NUCLEOTIDE SEQUENCE [LARGE SCALE GENOMIC DNA]</scope>
    <source>
        <strain evidence="2 3">DSM 5007</strain>
    </source>
</reference>
<feature type="transmembrane region" description="Helical" evidence="1">
    <location>
        <begin position="238"/>
        <end position="257"/>
    </location>
</feature>
<dbReference type="AlphaFoldDB" id="A0A0R1W3Q9"/>
<keyword evidence="2" id="KW-0808">Transferase</keyword>
<feature type="transmembrane region" description="Helical" evidence="1">
    <location>
        <begin position="322"/>
        <end position="338"/>
    </location>
</feature>
<dbReference type="Pfam" id="PF09586">
    <property type="entry name" value="YfhO"/>
    <property type="match status" value="1"/>
</dbReference>
<keyword evidence="1" id="KW-1133">Transmembrane helix</keyword>
<keyword evidence="1" id="KW-0472">Membrane</keyword>
<evidence type="ECO:0000313" key="2">
    <source>
        <dbReference type="EMBL" id="KRM12480.1"/>
    </source>
</evidence>
<evidence type="ECO:0000313" key="3">
    <source>
        <dbReference type="Proteomes" id="UP000051820"/>
    </source>
</evidence>
<name>A0A0R1W3Q9_9LACO</name>
<organism evidence="2 3">
    <name type="scientific">Paucilactobacillus suebicus DSM 5007 = KCTC 3549</name>
    <dbReference type="NCBI Taxonomy" id="1423807"/>
    <lineage>
        <taxon>Bacteria</taxon>
        <taxon>Bacillati</taxon>
        <taxon>Bacillota</taxon>
        <taxon>Bacilli</taxon>
        <taxon>Lactobacillales</taxon>
        <taxon>Lactobacillaceae</taxon>
        <taxon>Paucilactobacillus</taxon>
    </lineage>
</organism>
<feature type="transmembrane region" description="Helical" evidence="1">
    <location>
        <begin position="344"/>
        <end position="365"/>
    </location>
</feature>
<feature type="transmembrane region" description="Helical" evidence="1">
    <location>
        <begin position="51"/>
        <end position="71"/>
    </location>
</feature>
<feature type="transmembrane region" description="Helical" evidence="1">
    <location>
        <begin position="855"/>
        <end position="876"/>
    </location>
</feature>